<reference evidence="1 2" key="1">
    <citation type="journal article" date="2019" name="Sci. Rep.">
        <title>Orb-weaving spider Araneus ventricosus genome elucidates the spidroin gene catalogue.</title>
        <authorList>
            <person name="Kono N."/>
            <person name="Nakamura H."/>
            <person name="Ohtoshi R."/>
            <person name="Moran D.A.P."/>
            <person name="Shinohara A."/>
            <person name="Yoshida Y."/>
            <person name="Fujiwara M."/>
            <person name="Mori M."/>
            <person name="Tomita M."/>
            <person name="Arakawa K."/>
        </authorList>
    </citation>
    <scope>NUCLEOTIDE SEQUENCE [LARGE SCALE GENOMIC DNA]</scope>
</reference>
<name>A0A4Y2NQR9_ARAVE</name>
<comment type="caution">
    <text evidence="1">The sequence shown here is derived from an EMBL/GenBank/DDBJ whole genome shotgun (WGS) entry which is preliminary data.</text>
</comment>
<keyword evidence="2" id="KW-1185">Reference proteome</keyword>
<dbReference type="Proteomes" id="UP000499080">
    <property type="component" value="Unassembled WGS sequence"/>
</dbReference>
<evidence type="ECO:0000313" key="1">
    <source>
        <dbReference type="EMBL" id="GBN40066.1"/>
    </source>
</evidence>
<dbReference type="AlphaFoldDB" id="A0A4Y2NQR9"/>
<dbReference type="EMBL" id="BGPR01009448">
    <property type="protein sequence ID" value="GBN40066.1"/>
    <property type="molecule type" value="Genomic_DNA"/>
</dbReference>
<proteinExistence type="predicted"/>
<protein>
    <submittedName>
        <fullName evidence="1">Uncharacterized protein</fullName>
    </submittedName>
</protein>
<evidence type="ECO:0000313" key="2">
    <source>
        <dbReference type="Proteomes" id="UP000499080"/>
    </source>
</evidence>
<sequence length="95" mass="10976">MTPNDISFTPERNKSSSKIMYPNQRLNRNHVVAESVNPIPRIHELILRMRSFWSESDPQNRSGVNNTSLALTPKQRMASLTSASNYRFLAFQIRI</sequence>
<organism evidence="1 2">
    <name type="scientific">Araneus ventricosus</name>
    <name type="common">Orbweaver spider</name>
    <name type="synonym">Epeira ventricosa</name>
    <dbReference type="NCBI Taxonomy" id="182803"/>
    <lineage>
        <taxon>Eukaryota</taxon>
        <taxon>Metazoa</taxon>
        <taxon>Ecdysozoa</taxon>
        <taxon>Arthropoda</taxon>
        <taxon>Chelicerata</taxon>
        <taxon>Arachnida</taxon>
        <taxon>Araneae</taxon>
        <taxon>Araneomorphae</taxon>
        <taxon>Entelegynae</taxon>
        <taxon>Araneoidea</taxon>
        <taxon>Araneidae</taxon>
        <taxon>Araneus</taxon>
    </lineage>
</organism>
<gene>
    <name evidence="1" type="ORF">AVEN_227827_1</name>
</gene>
<accession>A0A4Y2NQR9</accession>